<proteinExistence type="predicted"/>
<gene>
    <name evidence="1" type="ORF">ARMOST_06272</name>
</gene>
<protein>
    <submittedName>
        <fullName evidence="1">Uncharacterized protein</fullName>
    </submittedName>
</protein>
<dbReference type="SUPFAM" id="SSF52540">
    <property type="entry name" value="P-loop containing nucleoside triphosphate hydrolases"/>
    <property type="match status" value="1"/>
</dbReference>
<reference evidence="2" key="1">
    <citation type="journal article" date="2017" name="Nat. Ecol. Evol.">
        <title>Genome expansion and lineage-specific genetic innovations in the forest pathogenic fungi Armillaria.</title>
        <authorList>
            <person name="Sipos G."/>
            <person name="Prasanna A.N."/>
            <person name="Walter M.C."/>
            <person name="O'Connor E."/>
            <person name="Balint B."/>
            <person name="Krizsan K."/>
            <person name="Kiss B."/>
            <person name="Hess J."/>
            <person name="Varga T."/>
            <person name="Slot J."/>
            <person name="Riley R."/>
            <person name="Boka B."/>
            <person name="Rigling D."/>
            <person name="Barry K."/>
            <person name="Lee J."/>
            <person name="Mihaltcheva S."/>
            <person name="LaButti K."/>
            <person name="Lipzen A."/>
            <person name="Waldron R."/>
            <person name="Moloney N.M."/>
            <person name="Sperisen C."/>
            <person name="Kredics L."/>
            <person name="Vagvoelgyi C."/>
            <person name="Patrignani A."/>
            <person name="Fitzpatrick D."/>
            <person name="Nagy I."/>
            <person name="Doyle S."/>
            <person name="Anderson J.B."/>
            <person name="Grigoriev I.V."/>
            <person name="Gueldener U."/>
            <person name="Muensterkoetter M."/>
            <person name="Nagy L.G."/>
        </authorList>
    </citation>
    <scope>NUCLEOTIDE SEQUENCE [LARGE SCALE GENOMIC DNA]</scope>
    <source>
        <strain evidence="2">C18/9</strain>
    </source>
</reference>
<sequence length="414" mass="46053">MKSWMPVPGTTENPFSSLKDVLFPETLKAITIKPFKLTSMTAPYDPESTSTRDLTVRERTGTSKTPAFLVPIVEARVRAVENAGPKRVLDDVLLSKSDRRRRIGHRQMLGLLLSALPGSWPHKIPNEALKLSYHHEGVEVWLLRPLVVYAISSTLNSDIAKALKTTRALVLDEVDTVLDIGFCDDISAFRDLPPTPEPYFSLLPSLRLFLKHPGKPKVVEFLPTTKLTILFSSMLKTMTVQAASLRDRLPGMASHRNTAVTELDSQPAGLAETYNTNPIAHFSGNKQAATTYGQHMAPVLDEIQCAINCLDSQAVKEAFMFMLGYCFPKYSELRVASTVFEGLIDIGVIHNNASLSRNNDGSFVRQYTDVALLNVLYQACYRLPDRRTFRPVTSSCVNLSSPFSILELEEYCAT</sequence>
<evidence type="ECO:0000313" key="1">
    <source>
        <dbReference type="EMBL" id="SJL02931.1"/>
    </source>
</evidence>
<organism evidence="1 2">
    <name type="scientific">Armillaria ostoyae</name>
    <name type="common">Armillaria root rot fungus</name>
    <dbReference type="NCBI Taxonomy" id="47428"/>
    <lineage>
        <taxon>Eukaryota</taxon>
        <taxon>Fungi</taxon>
        <taxon>Dikarya</taxon>
        <taxon>Basidiomycota</taxon>
        <taxon>Agaricomycotina</taxon>
        <taxon>Agaricomycetes</taxon>
        <taxon>Agaricomycetidae</taxon>
        <taxon>Agaricales</taxon>
        <taxon>Marasmiineae</taxon>
        <taxon>Physalacriaceae</taxon>
        <taxon>Armillaria</taxon>
    </lineage>
</organism>
<dbReference type="InterPro" id="IPR027417">
    <property type="entry name" value="P-loop_NTPase"/>
</dbReference>
<dbReference type="EMBL" id="FUEG01000004">
    <property type="protein sequence ID" value="SJL02931.1"/>
    <property type="molecule type" value="Genomic_DNA"/>
</dbReference>
<name>A0A284R2H8_ARMOS</name>
<keyword evidence="2" id="KW-1185">Reference proteome</keyword>
<dbReference type="OrthoDB" id="193716at2759"/>
<dbReference type="STRING" id="47428.A0A284R2H8"/>
<evidence type="ECO:0000313" key="2">
    <source>
        <dbReference type="Proteomes" id="UP000219338"/>
    </source>
</evidence>
<dbReference type="Proteomes" id="UP000219338">
    <property type="component" value="Unassembled WGS sequence"/>
</dbReference>
<dbReference type="AlphaFoldDB" id="A0A284R2H8"/>
<accession>A0A284R2H8</accession>
<dbReference type="Gene3D" id="3.40.50.300">
    <property type="entry name" value="P-loop containing nucleotide triphosphate hydrolases"/>
    <property type="match status" value="1"/>
</dbReference>